<reference evidence="3 4" key="1">
    <citation type="submission" date="2020-12" db="EMBL/GenBank/DDBJ databases">
        <title>Oil enriched cultivation method for isolating marine PHA-producing bacteria.</title>
        <authorList>
            <person name="Zheng W."/>
            <person name="Yu S."/>
            <person name="Huang Y."/>
        </authorList>
    </citation>
    <scope>NUCLEOTIDE SEQUENCE [LARGE SCALE GENOMIC DNA]</scope>
    <source>
        <strain evidence="3 4">SN0-2</strain>
    </source>
</reference>
<dbReference type="GO" id="GO:0003677">
    <property type="term" value="F:DNA binding"/>
    <property type="evidence" value="ECO:0007669"/>
    <property type="project" value="UniProtKB-KW"/>
</dbReference>
<comment type="caution">
    <text evidence="3">The sequence shown here is derived from an EMBL/GenBank/DDBJ whole genome shotgun (WGS) entry which is preliminary data.</text>
</comment>
<evidence type="ECO:0000259" key="2">
    <source>
        <dbReference type="Pfam" id="PF22106"/>
    </source>
</evidence>
<dbReference type="Pfam" id="PF22106">
    <property type="entry name" value="NGO1945_C"/>
    <property type="match status" value="1"/>
</dbReference>
<feature type="domain" description="NGO1945-like C-terminal" evidence="2">
    <location>
        <begin position="159"/>
        <end position="265"/>
    </location>
</feature>
<dbReference type="EMBL" id="JAEKJR010000002">
    <property type="protein sequence ID" value="MBN8430649.1"/>
    <property type="molecule type" value="Genomic_DNA"/>
</dbReference>
<accession>A0ABS3E6B2</accession>
<dbReference type="InterPro" id="IPR044922">
    <property type="entry name" value="DUF2063_N_sf"/>
</dbReference>
<dbReference type="InterPro" id="IPR054098">
    <property type="entry name" value="NGO1945-like_C"/>
</dbReference>
<keyword evidence="3" id="KW-0238">DNA-binding</keyword>
<dbReference type="Proteomes" id="UP000664293">
    <property type="component" value="Unassembled WGS sequence"/>
</dbReference>
<protein>
    <submittedName>
        <fullName evidence="3">DNA-binding domain-containing protein</fullName>
    </submittedName>
</protein>
<evidence type="ECO:0000313" key="3">
    <source>
        <dbReference type="EMBL" id="MBN8430649.1"/>
    </source>
</evidence>
<dbReference type="Gene3D" id="3.90.930.50">
    <property type="match status" value="1"/>
</dbReference>
<dbReference type="Gene3D" id="1.10.150.690">
    <property type="entry name" value="DUF2063"/>
    <property type="match status" value="1"/>
</dbReference>
<sequence>MAVDQREKKAAGFRQIQGDFAAHLRAPDQVDAPAGIEDRRMGIYRDLIYNNIESFIAGGFPVLRSILDDDQWHAMVRDFVRTHQAHSPYFLQISEEFLQYLQAERANGEGSSRDPAFLRELAHYEWVELALDVSEAVFPAGLELEYTDEQLLDWAPIPSPLAWNLSYVFPVHHIGPAFQPAEPPQTPTFLVVYRNRADDVGFLEANAVTSHLLSLIQSHNAADDEVAEPELLSGRALLEALAADIQHSQPAQVVEFGKELLRKLHALDILAGFRPV</sequence>
<organism evidence="3 4">
    <name type="scientific">Microbulbifer salipaludis</name>
    <dbReference type="NCBI Taxonomy" id="187980"/>
    <lineage>
        <taxon>Bacteria</taxon>
        <taxon>Pseudomonadati</taxon>
        <taxon>Pseudomonadota</taxon>
        <taxon>Gammaproteobacteria</taxon>
        <taxon>Cellvibrionales</taxon>
        <taxon>Microbulbiferaceae</taxon>
        <taxon>Microbulbifer</taxon>
    </lineage>
</organism>
<keyword evidence="4" id="KW-1185">Reference proteome</keyword>
<gene>
    <name evidence="3" type="ORF">JF535_07275</name>
</gene>
<proteinExistence type="predicted"/>
<dbReference type="RefSeq" id="WP_207000761.1">
    <property type="nucleotide sequence ID" value="NZ_JAEKJR010000002.1"/>
</dbReference>
<evidence type="ECO:0000259" key="1">
    <source>
        <dbReference type="Pfam" id="PF09836"/>
    </source>
</evidence>
<dbReference type="Pfam" id="PF09836">
    <property type="entry name" value="DUF2063"/>
    <property type="match status" value="1"/>
</dbReference>
<name>A0ABS3E6B2_9GAMM</name>
<dbReference type="InterPro" id="IPR018640">
    <property type="entry name" value="DUF2063"/>
</dbReference>
<evidence type="ECO:0000313" key="4">
    <source>
        <dbReference type="Proteomes" id="UP000664293"/>
    </source>
</evidence>
<feature type="domain" description="Putative DNA-binding" evidence="1">
    <location>
        <begin position="15"/>
        <end position="101"/>
    </location>
</feature>